<protein>
    <submittedName>
        <fullName evidence="2">dTDP-4-dehydrorhamnose reductase</fullName>
    </submittedName>
</protein>
<sequence length="256" mass="29227">MNLKIAVTDEGEIAKTIAMLLGKDNEVIVVDNAFKVIREKPEIVIHTYEIPLIESIKNPSLAWTFNTWYAINIARAASKIGSLNVFLSTFLIYDGKRGFYKEHNTPNPLNYYGLSKLVAETSIISLGNYLILRLGALFSLRYRGFLYPFIKSALKGKILKCNKNFYLSIVNTITLAKTIKVLIERDARGVINIGSNRISMYDLCNYLSEVFGNEVIEISNGERDFSLDDWLLRTYNIKINARENILDLIEHKLLNY</sequence>
<feature type="domain" description="RmlD-like substrate binding" evidence="1">
    <location>
        <begin position="39"/>
        <end position="193"/>
    </location>
</feature>
<keyword evidence="3" id="KW-1185">Reference proteome</keyword>
<evidence type="ECO:0000259" key="1">
    <source>
        <dbReference type="Pfam" id="PF04321"/>
    </source>
</evidence>
<dbReference type="KEGG" id="scas:SACC_21970"/>
<dbReference type="Proteomes" id="UP001319921">
    <property type="component" value="Chromosome"/>
</dbReference>
<dbReference type="SUPFAM" id="SSF51735">
    <property type="entry name" value="NAD(P)-binding Rossmann-fold domains"/>
    <property type="match status" value="1"/>
</dbReference>
<proteinExistence type="predicted"/>
<evidence type="ECO:0000313" key="2">
    <source>
        <dbReference type="EMBL" id="BDB99180.1"/>
    </source>
</evidence>
<reference evidence="2 3" key="1">
    <citation type="journal article" date="2022" name="Microbiol. Resour. Announc.">
        <title>Complete Genome Sequence of the Hyperthermophilic and Acidophilic Archaeon Saccharolobus caldissimus Strain HS-3T.</title>
        <authorList>
            <person name="Sakai H.D."/>
            <person name="Kurosawa N."/>
        </authorList>
    </citation>
    <scope>NUCLEOTIDE SEQUENCE [LARGE SCALE GENOMIC DNA]</scope>
    <source>
        <strain evidence="2 3">JCM32116</strain>
    </source>
</reference>
<dbReference type="InterPro" id="IPR029903">
    <property type="entry name" value="RmlD-like-bd"/>
</dbReference>
<dbReference type="Pfam" id="PF04321">
    <property type="entry name" value="RmlD_sub_bind"/>
    <property type="match status" value="1"/>
</dbReference>
<gene>
    <name evidence="2" type="ORF">SACC_21970</name>
</gene>
<dbReference type="InterPro" id="IPR036291">
    <property type="entry name" value="NAD(P)-bd_dom_sf"/>
</dbReference>
<dbReference type="Gene3D" id="3.40.50.720">
    <property type="entry name" value="NAD(P)-binding Rossmann-like Domain"/>
    <property type="match status" value="1"/>
</dbReference>
<name>A0AAQ4CTP9_9CREN</name>
<accession>A0AAQ4CTP9</accession>
<dbReference type="EMBL" id="AP025226">
    <property type="protein sequence ID" value="BDB99180.1"/>
    <property type="molecule type" value="Genomic_DNA"/>
</dbReference>
<dbReference type="Gene3D" id="3.90.25.10">
    <property type="entry name" value="UDP-galactose 4-epimerase, domain 1"/>
    <property type="match status" value="1"/>
</dbReference>
<organism evidence="2 3">
    <name type="scientific">Saccharolobus caldissimus</name>
    <dbReference type="NCBI Taxonomy" id="1702097"/>
    <lineage>
        <taxon>Archaea</taxon>
        <taxon>Thermoproteota</taxon>
        <taxon>Thermoprotei</taxon>
        <taxon>Sulfolobales</taxon>
        <taxon>Sulfolobaceae</taxon>
        <taxon>Saccharolobus</taxon>
    </lineage>
</organism>
<dbReference type="AlphaFoldDB" id="A0AAQ4CTP9"/>
<dbReference type="PANTHER" id="PTHR43242:SF1">
    <property type="entry name" value="NAD(P)-BINDING ROSSMANN-FOLD SUPERFAMILY PROTEIN"/>
    <property type="match status" value="1"/>
</dbReference>
<dbReference type="PANTHER" id="PTHR43242">
    <property type="entry name" value="NAD(P)-BINDING ROSSMANN-FOLD SUPERFAMILY PROTEIN"/>
    <property type="match status" value="1"/>
</dbReference>
<evidence type="ECO:0000313" key="3">
    <source>
        <dbReference type="Proteomes" id="UP001319921"/>
    </source>
</evidence>